<dbReference type="AlphaFoldDB" id="A0A6F9D8I5"/>
<organism evidence="1">
    <name type="scientific">Phallusia mammillata</name>
    <dbReference type="NCBI Taxonomy" id="59560"/>
    <lineage>
        <taxon>Eukaryota</taxon>
        <taxon>Metazoa</taxon>
        <taxon>Chordata</taxon>
        <taxon>Tunicata</taxon>
        <taxon>Ascidiacea</taxon>
        <taxon>Phlebobranchia</taxon>
        <taxon>Ascidiidae</taxon>
        <taxon>Phallusia</taxon>
    </lineage>
</organism>
<sequence>MLVVPVLFALLAHNRRTKSLTHMVIRLVLLFSVPQKLFRAV</sequence>
<protein>
    <submittedName>
        <fullName evidence="1">Centrosomal protein of 89 kDa-like</fullName>
    </submittedName>
</protein>
<reference evidence="1" key="1">
    <citation type="submission" date="2020-04" db="EMBL/GenBank/DDBJ databases">
        <authorList>
            <person name="Neveu A P."/>
        </authorList>
    </citation>
    <scope>NUCLEOTIDE SEQUENCE</scope>
    <source>
        <tissue evidence="1">Whole embryo</tissue>
    </source>
</reference>
<name>A0A6F9D8I5_9ASCI</name>
<gene>
    <name evidence="1" type="primary">Cep89-002</name>
</gene>
<dbReference type="EMBL" id="LR783850">
    <property type="protein sequence ID" value="CAB3230076.1"/>
    <property type="molecule type" value="mRNA"/>
</dbReference>
<evidence type="ECO:0000313" key="1">
    <source>
        <dbReference type="EMBL" id="CAB3230076.1"/>
    </source>
</evidence>
<accession>A0A6F9D8I5</accession>
<proteinExistence type="evidence at transcript level"/>